<dbReference type="EMBL" id="JAAIUW010000013">
    <property type="protein sequence ID" value="KAF7805241.1"/>
    <property type="molecule type" value="Genomic_DNA"/>
</dbReference>
<dbReference type="Proteomes" id="UP000634136">
    <property type="component" value="Unassembled WGS sequence"/>
</dbReference>
<evidence type="ECO:0000313" key="2">
    <source>
        <dbReference type="EMBL" id="KAF7805241.1"/>
    </source>
</evidence>
<organism evidence="2 3">
    <name type="scientific">Senna tora</name>
    <dbReference type="NCBI Taxonomy" id="362788"/>
    <lineage>
        <taxon>Eukaryota</taxon>
        <taxon>Viridiplantae</taxon>
        <taxon>Streptophyta</taxon>
        <taxon>Embryophyta</taxon>
        <taxon>Tracheophyta</taxon>
        <taxon>Spermatophyta</taxon>
        <taxon>Magnoliopsida</taxon>
        <taxon>eudicotyledons</taxon>
        <taxon>Gunneridae</taxon>
        <taxon>Pentapetalae</taxon>
        <taxon>rosids</taxon>
        <taxon>fabids</taxon>
        <taxon>Fabales</taxon>
        <taxon>Fabaceae</taxon>
        <taxon>Caesalpinioideae</taxon>
        <taxon>Cassia clade</taxon>
        <taxon>Senna</taxon>
    </lineage>
</organism>
<feature type="compositionally biased region" description="Polar residues" evidence="1">
    <location>
        <begin position="1"/>
        <end position="12"/>
    </location>
</feature>
<keyword evidence="3" id="KW-1185">Reference proteome</keyword>
<protein>
    <submittedName>
        <fullName evidence="2">AT-hook motif nuclear-localized protein 14</fullName>
    </submittedName>
</protein>
<sequence>MEANEIQLSSYYHHQHQHQHQHQQQSSTACSPTNGLLPNTDGSHLIYPHSVPSAVSSHLEPAKRKRGRPRKYGTPEQALAAKKSASSSSHSFSPRCSGRGKYVGTSITLESLNEKRAVTVAIHVFWNLDSWRNAS</sequence>
<comment type="caution">
    <text evidence="2">The sequence shown here is derived from an EMBL/GenBank/DDBJ whole genome shotgun (WGS) entry which is preliminary data.</text>
</comment>
<name>A0A834SKU0_9FABA</name>
<dbReference type="AlphaFoldDB" id="A0A834SKU0"/>
<proteinExistence type="predicted"/>
<feature type="compositionally biased region" description="Polar residues" evidence="1">
    <location>
        <begin position="26"/>
        <end position="42"/>
    </location>
</feature>
<evidence type="ECO:0000256" key="1">
    <source>
        <dbReference type="SAM" id="MobiDB-lite"/>
    </source>
</evidence>
<dbReference type="OrthoDB" id="2017193at2759"/>
<evidence type="ECO:0000313" key="3">
    <source>
        <dbReference type="Proteomes" id="UP000634136"/>
    </source>
</evidence>
<accession>A0A834SKU0</accession>
<feature type="region of interest" description="Disordered" evidence="1">
    <location>
        <begin position="1"/>
        <end position="100"/>
    </location>
</feature>
<feature type="compositionally biased region" description="Low complexity" evidence="1">
    <location>
        <begin position="78"/>
        <end position="93"/>
    </location>
</feature>
<gene>
    <name evidence="2" type="ORF">G2W53_044352</name>
</gene>
<reference evidence="2" key="1">
    <citation type="submission" date="2020-09" db="EMBL/GenBank/DDBJ databases">
        <title>Genome-Enabled Discovery of Anthraquinone Biosynthesis in Senna tora.</title>
        <authorList>
            <person name="Kang S.-H."/>
            <person name="Pandey R.P."/>
            <person name="Lee C.-M."/>
            <person name="Sim J.-S."/>
            <person name="Jeong J.-T."/>
            <person name="Choi B.-S."/>
            <person name="Jung M."/>
            <person name="Ginzburg D."/>
            <person name="Zhao K."/>
            <person name="Won S.Y."/>
            <person name="Oh T.-J."/>
            <person name="Yu Y."/>
            <person name="Kim N.-H."/>
            <person name="Lee O.R."/>
            <person name="Lee T.-H."/>
            <person name="Bashyal P."/>
            <person name="Kim T.-S."/>
            <person name="Lee W.-H."/>
            <person name="Kawkins C."/>
            <person name="Kim C.-K."/>
            <person name="Kim J.S."/>
            <person name="Ahn B.O."/>
            <person name="Rhee S.Y."/>
            <person name="Sohng J.K."/>
        </authorList>
    </citation>
    <scope>NUCLEOTIDE SEQUENCE</scope>
    <source>
        <tissue evidence="2">Leaf</tissue>
    </source>
</reference>